<sequence>MGDHVLFFYGTLLAPQMLHRVIHGSPEPEQWQKDMLHFRPAVLHGYRRHRVRGEDYPAIIPVPSSSEGAPTSATATTATGRTAQDRTSRPASVLGTVVSGLTNGDIHRLDVYEGSEYDRVSVRVRVLKEALQGSALGAGVNESSGNGRDGTERYLKGVLEAVPQEFTDEAEAVDAETYVWIGGTHRLQNDEWDFEAFKRDKMRWWLAANESDW</sequence>
<dbReference type="PANTHER" id="PTHR31544:SF2">
    <property type="entry name" value="AIG2-LIKE PROTEIN D"/>
    <property type="match status" value="1"/>
</dbReference>
<dbReference type="EMBL" id="JBFXLU010000066">
    <property type="protein sequence ID" value="KAL2846125.1"/>
    <property type="molecule type" value="Genomic_DNA"/>
</dbReference>
<evidence type="ECO:0000313" key="7">
    <source>
        <dbReference type="Proteomes" id="UP001610446"/>
    </source>
</evidence>
<dbReference type="InterPro" id="IPR013024">
    <property type="entry name" value="GGCT-like"/>
</dbReference>
<comment type="similarity">
    <text evidence="1">Belongs to the gamma-glutamylcyclotransferase family.</text>
</comment>
<dbReference type="PANTHER" id="PTHR31544">
    <property type="entry name" value="AIG2-LIKE PROTEIN D"/>
    <property type="match status" value="1"/>
</dbReference>
<dbReference type="Gene3D" id="3.10.490.10">
    <property type="entry name" value="Gamma-glutamyl cyclotransferase-like"/>
    <property type="match status" value="1"/>
</dbReference>
<keyword evidence="7" id="KW-1185">Reference proteome</keyword>
<protein>
    <recommendedName>
        <fullName evidence="3">Putative gamma-glutamylcyclotransferase</fullName>
    </recommendedName>
</protein>
<gene>
    <name evidence="6" type="ORF">BJY01DRAFT_213704</name>
</gene>
<feature type="domain" description="Gamma-glutamylcyclotransferase AIG2-like" evidence="5">
    <location>
        <begin position="6"/>
        <end position="64"/>
    </location>
</feature>
<name>A0ABR4K1G7_9EURO</name>
<dbReference type="InterPro" id="IPR036568">
    <property type="entry name" value="GGCT-like_sf"/>
</dbReference>
<evidence type="ECO:0000313" key="6">
    <source>
        <dbReference type="EMBL" id="KAL2846125.1"/>
    </source>
</evidence>
<comment type="caution">
    <text evidence="6">The sequence shown here is derived from an EMBL/GenBank/DDBJ whole genome shotgun (WGS) entry which is preliminary data.</text>
</comment>
<feature type="compositionally biased region" description="Low complexity" evidence="4">
    <location>
        <begin position="63"/>
        <end position="82"/>
    </location>
</feature>
<evidence type="ECO:0000256" key="2">
    <source>
        <dbReference type="ARBA" id="ARBA00022679"/>
    </source>
</evidence>
<organism evidence="6 7">
    <name type="scientific">Aspergillus pseudoustus</name>
    <dbReference type="NCBI Taxonomy" id="1810923"/>
    <lineage>
        <taxon>Eukaryota</taxon>
        <taxon>Fungi</taxon>
        <taxon>Dikarya</taxon>
        <taxon>Ascomycota</taxon>
        <taxon>Pezizomycotina</taxon>
        <taxon>Eurotiomycetes</taxon>
        <taxon>Eurotiomycetidae</taxon>
        <taxon>Eurotiales</taxon>
        <taxon>Aspergillaceae</taxon>
        <taxon>Aspergillus</taxon>
        <taxon>Aspergillus subgen. Nidulantes</taxon>
    </lineage>
</organism>
<evidence type="ECO:0000259" key="5">
    <source>
        <dbReference type="Pfam" id="PF06094"/>
    </source>
</evidence>
<reference evidence="6 7" key="1">
    <citation type="submission" date="2024-07" db="EMBL/GenBank/DDBJ databases">
        <title>Section-level genome sequencing and comparative genomics of Aspergillus sections Usti and Cavernicolus.</title>
        <authorList>
            <consortium name="Lawrence Berkeley National Laboratory"/>
            <person name="Nybo J.L."/>
            <person name="Vesth T.C."/>
            <person name="Theobald S."/>
            <person name="Frisvad J.C."/>
            <person name="Larsen T.O."/>
            <person name="Kjaerboelling I."/>
            <person name="Rothschild-Mancinelli K."/>
            <person name="Lyhne E.K."/>
            <person name="Kogle M.E."/>
            <person name="Barry K."/>
            <person name="Clum A."/>
            <person name="Na H."/>
            <person name="Ledsgaard L."/>
            <person name="Lin J."/>
            <person name="Lipzen A."/>
            <person name="Kuo A."/>
            <person name="Riley R."/>
            <person name="Mondo S."/>
            <person name="Labutti K."/>
            <person name="Haridas S."/>
            <person name="Pangalinan J."/>
            <person name="Salamov A.A."/>
            <person name="Simmons B.A."/>
            <person name="Magnuson J.K."/>
            <person name="Chen J."/>
            <person name="Drula E."/>
            <person name="Henrissat B."/>
            <person name="Wiebenga A."/>
            <person name="Lubbers R.J."/>
            <person name="Gomes A.C."/>
            <person name="Makela M.R."/>
            <person name="Stajich J."/>
            <person name="Grigoriev I.V."/>
            <person name="Mortensen U.H."/>
            <person name="De Vries R.P."/>
            <person name="Baker S.E."/>
            <person name="Andersen M.R."/>
        </authorList>
    </citation>
    <scope>NUCLEOTIDE SEQUENCE [LARGE SCALE GENOMIC DNA]</scope>
    <source>
        <strain evidence="6 7">CBS 123904</strain>
    </source>
</reference>
<feature type="region of interest" description="Disordered" evidence="4">
    <location>
        <begin position="61"/>
        <end position="89"/>
    </location>
</feature>
<dbReference type="SUPFAM" id="SSF110857">
    <property type="entry name" value="Gamma-glutamyl cyclotransferase-like"/>
    <property type="match status" value="1"/>
</dbReference>
<evidence type="ECO:0000256" key="1">
    <source>
        <dbReference type="ARBA" id="ARBA00008861"/>
    </source>
</evidence>
<evidence type="ECO:0000256" key="4">
    <source>
        <dbReference type="SAM" id="MobiDB-lite"/>
    </source>
</evidence>
<dbReference type="Pfam" id="PF06094">
    <property type="entry name" value="GGACT"/>
    <property type="match status" value="1"/>
</dbReference>
<dbReference type="InterPro" id="IPR009288">
    <property type="entry name" value="AIG2-like_dom"/>
</dbReference>
<dbReference type="InterPro" id="IPR045038">
    <property type="entry name" value="AIG2-like"/>
</dbReference>
<dbReference type="Proteomes" id="UP001610446">
    <property type="component" value="Unassembled WGS sequence"/>
</dbReference>
<proteinExistence type="inferred from homology"/>
<keyword evidence="2" id="KW-0808">Transferase</keyword>
<evidence type="ECO:0000256" key="3">
    <source>
        <dbReference type="ARBA" id="ARBA00030602"/>
    </source>
</evidence>
<dbReference type="CDD" id="cd06661">
    <property type="entry name" value="GGCT_like"/>
    <property type="match status" value="1"/>
</dbReference>
<accession>A0ABR4K1G7</accession>